<dbReference type="SUPFAM" id="SSF54211">
    <property type="entry name" value="Ribosomal protein S5 domain 2-like"/>
    <property type="match status" value="1"/>
</dbReference>
<comment type="similarity">
    <text evidence="2">Belongs to the RNase PH family.</text>
</comment>
<evidence type="ECO:0000256" key="5">
    <source>
        <dbReference type="ARBA" id="ARBA00023242"/>
    </source>
</evidence>
<dbReference type="GO" id="GO:0003723">
    <property type="term" value="F:RNA binding"/>
    <property type="evidence" value="ECO:0007669"/>
    <property type="project" value="TreeGrafter"/>
</dbReference>
<accession>A0AAD5TZH3</accession>
<keyword evidence="8" id="KW-1185">Reference proteome</keyword>
<keyword evidence="4" id="KW-0271">Exosome</keyword>
<dbReference type="GO" id="GO:0034475">
    <property type="term" value="P:U4 snRNA 3'-end processing"/>
    <property type="evidence" value="ECO:0007669"/>
    <property type="project" value="TreeGrafter"/>
</dbReference>
<dbReference type="InterPro" id="IPR001247">
    <property type="entry name" value="ExoRNase_PH_dom1"/>
</dbReference>
<dbReference type="GO" id="GO:0071028">
    <property type="term" value="P:nuclear mRNA surveillance"/>
    <property type="evidence" value="ECO:0007669"/>
    <property type="project" value="TreeGrafter"/>
</dbReference>
<dbReference type="GO" id="GO:0000177">
    <property type="term" value="C:cytoplasmic exosome (RNase complex)"/>
    <property type="evidence" value="ECO:0007669"/>
    <property type="project" value="TreeGrafter"/>
</dbReference>
<comment type="subcellular location">
    <subcellularLocation>
        <location evidence="1">Nucleus</location>
    </subcellularLocation>
</comment>
<evidence type="ECO:0000313" key="7">
    <source>
        <dbReference type="EMBL" id="KAJ3207152.1"/>
    </source>
</evidence>
<dbReference type="InterPro" id="IPR020568">
    <property type="entry name" value="Ribosomal_Su5_D2-typ_SF"/>
</dbReference>
<evidence type="ECO:0000259" key="6">
    <source>
        <dbReference type="Pfam" id="PF01138"/>
    </source>
</evidence>
<name>A0AAD5TZH3_9FUNG</name>
<sequence length="139" mass="15575">MEKILVDICEYLILSTLNPRTLIQVVIQPIQDQGSILSASVNAMVLALINAGIPICSIVSSLTCCIDQEGELLVDPDNSEIENAQSVHFFTFDCKTDEIVVSDSYGSTAAEEMFVNWVVKKFNYLLEWQLKKDYYTNSI</sequence>
<dbReference type="PANTHER" id="PTHR11953:SF1">
    <property type="entry name" value="EXOSOME COMPLEX COMPONENT RRP46"/>
    <property type="match status" value="1"/>
</dbReference>
<dbReference type="Proteomes" id="UP001211065">
    <property type="component" value="Unassembled WGS sequence"/>
</dbReference>
<dbReference type="GO" id="GO:0016075">
    <property type="term" value="P:rRNA catabolic process"/>
    <property type="evidence" value="ECO:0007669"/>
    <property type="project" value="TreeGrafter"/>
</dbReference>
<gene>
    <name evidence="7" type="primary">EXOSC5</name>
    <name evidence="7" type="ORF">HK099_000340</name>
</gene>
<dbReference type="GO" id="GO:0006364">
    <property type="term" value="P:rRNA processing"/>
    <property type="evidence" value="ECO:0007669"/>
    <property type="project" value="UniProtKB-KW"/>
</dbReference>
<evidence type="ECO:0000256" key="2">
    <source>
        <dbReference type="ARBA" id="ARBA00006678"/>
    </source>
</evidence>
<dbReference type="GO" id="GO:0005730">
    <property type="term" value="C:nucleolus"/>
    <property type="evidence" value="ECO:0007669"/>
    <property type="project" value="TreeGrafter"/>
</dbReference>
<dbReference type="InterPro" id="IPR027408">
    <property type="entry name" value="PNPase/RNase_PH_dom_sf"/>
</dbReference>
<protein>
    <submittedName>
        <fullName evidence="7">Exosome component 5</fullName>
    </submittedName>
</protein>
<feature type="domain" description="Exoribonuclease phosphorolytic" evidence="6">
    <location>
        <begin position="2"/>
        <end position="54"/>
    </location>
</feature>
<dbReference type="Gene3D" id="3.30.230.70">
    <property type="entry name" value="GHMP Kinase, N-terminal domain"/>
    <property type="match status" value="1"/>
</dbReference>
<dbReference type="Pfam" id="PF01138">
    <property type="entry name" value="RNase_PH"/>
    <property type="match status" value="1"/>
</dbReference>
<keyword evidence="3" id="KW-0698">rRNA processing</keyword>
<dbReference type="GO" id="GO:0000176">
    <property type="term" value="C:nuclear exosome (RNase complex)"/>
    <property type="evidence" value="ECO:0007669"/>
    <property type="project" value="UniProtKB-ARBA"/>
</dbReference>
<evidence type="ECO:0000313" key="8">
    <source>
        <dbReference type="Proteomes" id="UP001211065"/>
    </source>
</evidence>
<proteinExistence type="inferred from homology"/>
<evidence type="ECO:0000256" key="1">
    <source>
        <dbReference type="ARBA" id="ARBA00004123"/>
    </source>
</evidence>
<reference evidence="7" key="1">
    <citation type="submission" date="2020-05" db="EMBL/GenBank/DDBJ databases">
        <title>Phylogenomic resolution of chytrid fungi.</title>
        <authorList>
            <person name="Stajich J.E."/>
            <person name="Amses K."/>
            <person name="Simmons R."/>
            <person name="Seto K."/>
            <person name="Myers J."/>
            <person name="Bonds A."/>
            <person name="Quandt C.A."/>
            <person name="Barry K."/>
            <person name="Liu P."/>
            <person name="Grigoriev I."/>
            <person name="Longcore J.E."/>
            <person name="James T.Y."/>
        </authorList>
    </citation>
    <scope>NUCLEOTIDE SEQUENCE</scope>
    <source>
        <strain evidence="7">JEL0476</strain>
    </source>
</reference>
<dbReference type="EMBL" id="JADGJW010001076">
    <property type="protein sequence ID" value="KAJ3207152.1"/>
    <property type="molecule type" value="Genomic_DNA"/>
</dbReference>
<organism evidence="7 8">
    <name type="scientific">Clydaea vesicula</name>
    <dbReference type="NCBI Taxonomy" id="447962"/>
    <lineage>
        <taxon>Eukaryota</taxon>
        <taxon>Fungi</taxon>
        <taxon>Fungi incertae sedis</taxon>
        <taxon>Chytridiomycota</taxon>
        <taxon>Chytridiomycota incertae sedis</taxon>
        <taxon>Chytridiomycetes</taxon>
        <taxon>Lobulomycetales</taxon>
        <taxon>Lobulomycetaceae</taxon>
        <taxon>Clydaea</taxon>
    </lineage>
</organism>
<dbReference type="GO" id="GO:0071051">
    <property type="term" value="P:poly(A)-dependent snoRNA 3'-end processing"/>
    <property type="evidence" value="ECO:0007669"/>
    <property type="project" value="TreeGrafter"/>
</dbReference>
<dbReference type="PANTHER" id="PTHR11953">
    <property type="entry name" value="EXOSOME COMPLEX COMPONENT"/>
    <property type="match status" value="1"/>
</dbReference>
<dbReference type="AlphaFoldDB" id="A0AAD5TZH3"/>
<evidence type="ECO:0000256" key="3">
    <source>
        <dbReference type="ARBA" id="ARBA00022552"/>
    </source>
</evidence>
<keyword evidence="5" id="KW-0539">Nucleus</keyword>
<evidence type="ECO:0000256" key="4">
    <source>
        <dbReference type="ARBA" id="ARBA00022835"/>
    </source>
</evidence>
<dbReference type="InterPro" id="IPR050080">
    <property type="entry name" value="RNase_PH"/>
</dbReference>
<comment type="caution">
    <text evidence="7">The sequence shown here is derived from an EMBL/GenBank/DDBJ whole genome shotgun (WGS) entry which is preliminary data.</text>
</comment>